<feature type="transmembrane region" description="Helical" evidence="7">
    <location>
        <begin position="190"/>
        <end position="215"/>
    </location>
</feature>
<dbReference type="AlphaFoldDB" id="A0A9X1NQF6"/>
<feature type="transmembrane region" description="Helical" evidence="7">
    <location>
        <begin position="60"/>
        <end position="81"/>
    </location>
</feature>
<keyword evidence="6 7" id="KW-0472">Membrane</keyword>
<evidence type="ECO:0000256" key="2">
    <source>
        <dbReference type="ARBA" id="ARBA00022448"/>
    </source>
</evidence>
<proteinExistence type="inferred from homology"/>
<evidence type="ECO:0000256" key="7">
    <source>
        <dbReference type="RuleBase" id="RU363032"/>
    </source>
</evidence>
<evidence type="ECO:0000256" key="5">
    <source>
        <dbReference type="ARBA" id="ARBA00022989"/>
    </source>
</evidence>
<name>A0A9X1NQF6_9HYPH</name>
<dbReference type="PROSITE" id="PS50928">
    <property type="entry name" value="ABC_TM1"/>
    <property type="match status" value="1"/>
</dbReference>
<evidence type="ECO:0000256" key="1">
    <source>
        <dbReference type="ARBA" id="ARBA00004651"/>
    </source>
</evidence>
<dbReference type="GO" id="GO:0005886">
    <property type="term" value="C:plasma membrane"/>
    <property type="evidence" value="ECO:0007669"/>
    <property type="project" value="UniProtKB-SubCell"/>
</dbReference>
<evidence type="ECO:0000313" key="10">
    <source>
        <dbReference type="Proteomes" id="UP001139089"/>
    </source>
</evidence>
<comment type="subcellular location">
    <subcellularLocation>
        <location evidence="1 7">Cell membrane</location>
        <topology evidence="1 7">Multi-pass membrane protein</topology>
    </subcellularLocation>
</comment>
<dbReference type="Proteomes" id="UP001139089">
    <property type="component" value="Unassembled WGS sequence"/>
</dbReference>
<feature type="transmembrane region" description="Helical" evidence="7">
    <location>
        <begin position="252"/>
        <end position="272"/>
    </location>
</feature>
<sequence length="278" mass="29959">MLLPALVLVGLFILAPAVYAIVGSFFEFTITSRNWVFVGMGNYLRAAGDPVFWTALRNNAFLIVGSAITQVGLGTILAAILDRGVRRGNAIYRTIIFMPVVVSSIAVAFVWILILDPNVGPLNGIVKSLGFRPPKLGWLGDPQISLWMLLVIAAWQNVGFQMILVLAGLQSIPKELYEAAALDGAKGFRAFRYITLPGIRNVLIVGTLITVVGGLKVFDLVFVTTGGGPANATQVLGTYSYLQAFRLGNMGYANAMSVVLLAIAVLFGWLQLRLSRKA</sequence>
<evidence type="ECO:0000256" key="3">
    <source>
        <dbReference type="ARBA" id="ARBA00022475"/>
    </source>
</evidence>
<dbReference type="SUPFAM" id="SSF161098">
    <property type="entry name" value="MetI-like"/>
    <property type="match status" value="1"/>
</dbReference>
<feature type="domain" description="ABC transmembrane type-1" evidence="8">
    <location>
        <begin position="56"/>
        <end position="271"/>
    </location>
</feature>
<dbReference type="EMBL" id="JAJOZR010000001">
    <property type="protein sequence ID" value="MCD7107839.1"/>
    <property type="molecule type" value="Genomic_DNA"/>
</dbReference>
<dbReference type="PANTHER" id="PTHR30193">
    <property type="entry name" value="ABC TRANSPORTER PERMEASE PROTEIN"/>
    <property type="match status" value="1"/>
</dbReference>
<evidence type="ECO:0000256" key="4">
    <source>
        <dbReference type="ARBA" id="ARBA00022692"/>
    </source>
</evidence>
<dbReference type="RefSeq" id="WP_231811559.1">
    <property type="nucleotide sequence ID" value="NZ_JAJOZR010000001.1"/>
</dbReference>
<keyword evidence="4 7" id="KW-0812">Transmembrane</keyword>
<dbReference type="InterPro" id="IPR000515">
    <property type="entry name" value="MetI-like"/>
</dbReference>
<reference evidence="9" key="1">
    <citation type="submission" date="2021-12" db="EMBL/GenBank/DDBJ databases">
        <authorList>
            <person name="Li Y."/>
        </authorList>
    </citation>
    <scope>NUCLEOTIDE SEQUENCE</scope>
    <source>
        <strain evidence="9">DKSPLA3</strain>
    </source>
</reference>
<keyword evidence="10" id="KW-1185">Reference proteome</keyword>
<dbReference type="InterPro" id="IPR051393">
    <property type="entry name" value="ABC_transporter_permease"/>
</dbReference>
<feature type="transmembrane region" description="Helical" evidence="7">
    <location>
        <begin position="90"/>
        <end position="114"/>
    </location>
</feature>
<comment type="similarity">
    <text evidence="7">Belongs to the binding-protein-dependent transport system permease family.</text>
</comment>
<dbReference type="Gene3D" id="1.10.3720.10">
    <property type="entry name" value="MetI-like"/>
    <property type="match status" value="1"/>
</dbReference>
<dbReference type="Pfam" id="PF00528">
    <property type="entry name" value="BPD_transp_1"/>
    <property type="match status" value="1"/>
</dbReference>
<dbReference type="CDD" id="cd06261">
    <property type="entry name" value="TM_PBP2"/>
    <property type="match status" value="1"/>
</dbReference>
<feature type="transmembrane region" description="Helical" evidence="7">
    <location>
        <begin position="144"/>
        <end position="169"/>
    </location>
</feature>
<accession>A0A9X1NQF6</accession>
<keyword evidence="2 7" id="KW-0813">Transport</keyword>
<keyword evidence="5 7" id="KW-1133">Transmembrane helix</keyword>
<evidence type="ECO:0000256" key="6">
    <source>
        <dbReference type="ARBA" id="ARBA00023136"/>
    </source>
</evidence>
<evidence type="ECO:0000259" key="8">
    <source>
        <dbReference type="PROSITE" id="PS50928"/>
    </source>
</evidence>
<protein>
    <submittedName>
        <fullName evidence="9">Sugar ABC transporter permease</fullName>
    </submittedName>
</protein>
<organism evidence="9 10">
    <name type="scientific">Rhizobium quercicola</name>
    <dbReference type="NCBI Taxonomy" id="2901226"/>
    <lineage>
        <taxon>Bacteria</taxon>
        <taxon>Pseudomonadati</taxon>
        <taxon>Pseudomonadota</taxon>
        <taxon>Alphaproteobacteria</taxon>
        <taxon>Hyphomicrobiales</taxon>
        <taxon>Rhizobiaceae</taxon>
        <taxon>Rhizobium/Agrobacterium group</taxon>
        <taxon>Rhizobium</taxon>
    </lineage>
</organism>
<dbReference type="InterPro" id="IPR035906">
    <property type="entry name" value="MetI-like_sf"/>
</dbReference>
<dbReference type="PANTHER" id="PTHR30193:SF37">
    <property type="entry name" value="INNER MEMBRANE ABC TRANSPORTER PERMEASE PROTEIN YCJO"/>
    <property type="match status" value="1"/>
</dbReference>
<dbReference type="GO" id="GO:0055085">
    <property type="term" value="P:transmembrane transport"/>
    <property type="evidence" value="ECO:0007669"/>
    <property type="project" value="InterPro"/>
</dbReference>
<keyword evidence="3" id="KW-1003">Cell membrane</keyword>
<comment type="caution">
    <text evidence="9">The sequence shown here is derived from an EMBL/GenBank/DDBJ whole genome shotgun (WGS) entry which is preliminary data.</text>
</comment>
<gene>
    <name evidence="9" type="ORF">LRX75_02175</name>
</gene>
<evidence type="ECO:0000313" key="9">
    <source>
        <dbReference type="EMBL" id="MCD7107839.1"/>
    </source>
</evidence>